<proteinExistence type="predicted"/>
<dbReference type="AlphaFoldDB" id="A0A3G8H4N5"/>
<dbReference type="Gene3D" id="3.30.750.24">
    <property type="entry name" value="STAS domain"/>
    <property type="match status" value="1"/>
</dbReference>
<name>A0A3G8H4N5_9BURK</name>
<dbReference type="EMBL" id="CP033969">
    <property type="protein sequence ID" value="AZG15398.1"/>
    <property type="molecule type" value="Genomic_DNA"/>
</dbReference>
<keyword evidence="4 6" id="KW-0472">Membrane</keyword>
<dbReference type="Pfam" id="PF01740">
    <property type="entry name" value="STAS"/>
    <property type="match status" value="1"/>
</dbReference>
<feature type="transmembrane region" description="Helical" evidence="6">
    <location>
        <begin position="121"/>
        <end position="142"/>
    </location>
</feature>
<feature type="transmembrane region" description="Helical" evidence="6">
    <location>
        <begin position="347"/>
        <end position="368"/>
    </location>
</feature>
<protein>
    <submittedName>
        <fullName evidence="8">SulP family inorganic anion transporter</fullName>
    </submittedName>
</protein>
<dbReference type="OrthoDB" id="9177189at2"/>
<evidence type="ECO:0000256" key="3">
    <source>
        <dbReference type="ARBA" id="ARBA00022989"/>
    </source>
</evidence>
<evidence type="ECO:0000256" key="5">
    <source>
        <dbReference type="SAM" id="MobiDB-lite"/>
    </source>
</evidence>
<evidence type="ECO:0000256" key="6">
    <source>
        <dbReference type="SAM" id="Phobius"/>
    </source>
</evidence>
<dbReference type="PROSITE" id="PS50801">
    <property type="entry name" value="STAS"/>
    <property type="match status" value="1"/>
</dbReference>
<dbReference type="CDD" id="cd07042">
    <property type="entry name" value="STAS_SulP_like_sulfate_transporter"/>
    <property type="match status" value="1"/>
</dbReference>
<dbReference type="InterPro" id="IPR002645">
    <property type="entry name" value="STAS_dom"/>
</dbReference>
<feature type="region of interest" description="Disordered" evidence="5">
    <location>
        <begin position="582"/>
        <end position="602"/>
    </location>
</feature>
<feature type="transmembrane region" description="Helical" evidence="6">
    <location>
        <begin position="174"/>
        <end position="192"/>
    </location>
</feature>
<dbReference type="GO" id="GO:0016020">
    <property type="term" value="C:membrane"/>
    <property type="evidence" value="ECO:0007669"/>
    <property type="project" value="UniProtKB-SubCell"/>
</dbReference>
<dbReference type="PANTHER" id="PTHR11814">
    <property type="entry name" value="SULFATE TRANSPORTER"/>
    <property type="match status" value="1"/>
</dbReference>
<dbReference type="SUPFAM" id="SSF52091">
    <property type="entry name" value="SpoIIaa-like"/>
    <property type="match status" value="1"/>
</dbReference>
<feature type="transmembrane region" description="Helical" evidence="6">
    <location>
        <begin position="255"/>
        <end position="274"/>
    </location>
</feature>
<feature type="transmembrane region" description="Helical" evidence="6">
    <location>
        <begin position="78"/>
        <end position="109"/>
    </location>
</feature>
<reference evidence="9" key="1">
    <citation type="submission" date="2018-11" db="EMBL/GenBank/DDBJ databases">
        <title>FDA dAtabase for Regulatory Grade micrObial Sequences (FDA-ARGOS): Supporting development and validation of Infectious Disease Dx tests.</title>
        <authorList>
            <person name="Goldberg B."/>
            <person name="Campos J."/>
            <person name="Tallon L."/>
            <person name="Sadzewicz L."/>
            <person name="Zhao X."/>
            <person name="Vavikolanu K."/>
            <person name="Mehta A."/>
            <person name="Aluvathingal J."/>
            <person name="Nadendla S."/>
            <person name="Geyer C."/>
            <person name="Nandy P."/>
            <person name="Yan Y."/>
            <person name="Sichtig H."/>
        </authorList>
    </citation>
    <scope>NUCLEOTIDE SEQUENCE [LARGE SCALE GENOMIC DNA]</scope>
    <source>
        <strain evidence="9">FDAARGOS_614</strain>
    </source>
</reference>
<sequence length="602" mass="64094">MHRWFPWLARVTPLTLRADLIAGLLGAVLVLPQGVAFATLAGLPPQYGIYTAVVPCIVAALFGSSWHVMSGPTNANSLALFAMLSPVAFAGSPAYIALALAVTMLVGILQLAVGALRLGSLANFISPSVLLGFTCGAATLIGLYALKDLFGLAVPTGTSAFGVVRYLAENVDTINVGAVIVGAVTLAATVAVKRMSRKLPFMLLGLLAGYGVAMLLNHGGWLGGNAGHVDVVGPIPSAIPPFHLPDINWRTVPDLLGIAAALTIVALGQSISIAKAVALRSGQHVDANREFIGQGLSNIAGGLFSSYISCGSLNRSMPNFEAGARTPLASVFSALLLVALVTVSAPLLAQIPLAAIAAMLLLVAWGLFDFQRLRRIARLSRTEFAIAVGTFVATLVIRLEMAVLLGTILSLVAYLYRTSRPAVRSLVPDADDPGRRFTPLDELRRPQPECPQLKLLRMEGAIYFGAVQYVTDRLHGLRTGDAGQKHLLAMTKSMNFIDLAGAEMWEAELTERRAAGGDLYFHRPRTQVLETWEQTGFTDKLGRDHVFPTKRQALHTIIARLSPEICAQCQVRIFEECAQQPGGPHYAPAPDKASQPAPVQRA</sequence>
<evidence type="ECO:0000313" key="9">
    <source>
        <dbReference type="Proteomes" id="UP000270411"/>
    </source>
</evidence>
<gene>
    <name evidence="8" type="ORF">EHF44_15565</name>
</gene>
<dbReference type="Pfam" id="PF00916">
    <property type="entry name" value="Sulfate_transp"/>
    <property type="match status" value="1"/>
</dbReference>
<evidence type="ECO:0000259" key="7">
    <source>
        <dbReference type="PROSITE" id="PS50801"/>
    </source>
</evidence>
<dbReference type="InterPro" id="IPR011547">
    <property type="entry name" value="SLC26A/SulP_dom"/>
</dbReference>
<evidence type="ECO:0000256" key="4">
    <source>
        <dbReference type="ARBA" id="ARBA00023136"/>
    </source>
</evidence>
<keyword evidence="3 6" id="KW-1133">Transmembrane helix</keyword>
<organism evidence="8 9">
    <name type="scientific">Cupriavidus pauculus</name>
    <dbReference type="NCBI Taxonomy" id="82633"/>
    <lineage>
        <taxon>Bacteria</taxon>
        <taxon>Pseudomonadati</taxon>
        <taxon>Pseudomonadota</taxon>
        <taxon>Betaproteobacteria</taxon>
        <taxon>Burkholderiales</taxon>
        <taxon>Burkholderiaceae</taxon>
        <taxon>Cupriavidus</taxon>
    </lineage>
</organism>
<dbReference type="GO" id="GO:0055085">
    <property type="term" value="P:transmembrane transport"/>
    <property type="evidence" value="ECO:0007669"/>
    <property type="project" value="InterPro"/>
</dbReference>
<comment type="subcellular location">
    <subcellularLocation>
        <location evidence="1">Membrane</location>
        <topology evidence="1">Multi-pass membrane protein</topology>
    </subcellularLocation>
</comment>
<keyword evidence="2 6" id="KW-0812">Transmembrane</keyword>
<feature type="transmembrane region" description="Helical" evidence="6">
    <location>
        <begin position="20"/>
        <end position="41"/>
    </location>
</feature>
<feature type="transmembrane region" description="Helical" evidence="6">
    <location>
        <begin position="322"/>
        <end position="341"/>
    </location>
</feature>
<dbReference type="KEGG" id="cpau:EHF44_15565"/>
<evidence type="ECO:0000313" key="8">
    <source>
        <dbReference type="EMBL" id="AZG15398.1"/>
    </source>
</evidence>
<dbReference type="InterPro" id="IPR001902">
    <property type="entry name" value="SLC26A/SulP_fam"/>
</dbReference>
<dbReference type="InterPro" id="IPR036513">
    <property type="entry name" value="STAS_dom_sf"/>
</dbReference>
<evidence type="ECO:0000256" key="1">
    <source>
        <dbReference type="ARBA" id="ARBA00004141"/>
    </source>
</evidence>
<dbReference type="Proteomes" id="UP000270411">
    <property type="component" value="Chromosome 1"/>
</dbReference>
<feature type="transmembrane region" description="Helical" evidence="6">
    <location>
        <begin position="388"/>
        <end position="416"/>
    </location>
</feature>
<accession>A0A3G8H4N5</accession>
<evidence type="ECO:0000256" key="2">
    <source>
        <dbReference type="ARBA" id="ARBA00022692"/>
    </source>
</evidence>
<feature type="transmembrane region" description="Helical" evidence="6">
    <location>
        <begin position="47"/>
        <end position="66"/>
    </location>
</feature>
<feature type="transmembrane region" description="Helical" evidence="6">
    <location>
        <begin position="199"/>
        <end position="216"/>
    </location>
</feature>
<feature type="domain" description="STAS" evidence="7">
    <location>
        <begin position="451"/>
        <end position="557"/>
    </location>
</feature>